<name>A0A3M7RF45_BRAPC</name>
<dbReference type="OrthoDB" id="269822at2759"/>
<dbReference type="PROSITE" id="PS00018">
    <property type="entry name" value="EF_HAND_1"/>
    <property type="match status" value="2"/>
</dbReference>
<evidence type="ECO:0000256" key="4">
    <source>
        <dbReference type="ARBA" id="ARBA00022963"/>
    </source>
</evidence>
<dbReference type="PROSITE" id="PS50004">
    <property type="entry name" value="C2"/>
    <property type="match status" value="1"/>
</dbReference>
<dbReference type="CDD" id="cd08558">
    <property type="entry name" value="PI-PLCc_eukaryota"/>
    <property type="match status" value="1"/>
</dbReference>
<dbReference type="GO" id="GO:0016042">
    <property type="term" value="P:lipid catabolic process"/>
    <property type="evidence" value="ECO:0007669"/>
    <property type="project" value="UniProtKB-KW"/>
</dbReference>
<organism evidence="13 14">
    <name type="scientific">Brachionus plicatilis</name>
    <name type="common">Marine rotifer</name>
    <name type="synonym">Brachionus muelleri</name>
    <dbReference type="NCBI Taxonomy" id="10195"/>
    <lineage>
        <taxon>Eukaryota</taxon>
        <taxon>Metazoa</taxon>
        <taxon>Spiralia</taxon>
        <taxon>Gnathifera</taxon>
        <taxon>Rotifera</taxon>
        <taxon>Eurotatoria</taxon>
        <taxon>Monogononta</taxon>
        <taxon>Pseudotrocha</taxon>
        <taxon>Ploima</taxon>
        <taxon>Brachionidae</taxon>
        <taxon>Brachionus</taxon>
    </lineage>
</organism>
<dbReference type="InterPro" id="IPR011992">
    <property type="entry name" value="EF-hand-dom_pair"/>
</dbReference>
<comment type="catalytic activity">
    <reaction evidence="7">
        <text>a 1,2-diacyl-sn-glycero-3-phospho-(1D-myo-inositol-4,5-bisphosphate) + H2O = 1D-myo-inositol 1,4,5-trisphosphate + a 1,2-diacyl-sn-glycerol + H(+)</text>
        <dbReference type="Rhea" id="RHEA:33179"/>
        <dbReference type="ChEBI" id="CHEBI:15377"/>
        <dbReference type="ChEBI" id="CHEBI:15378"/>
        <dbReference type="ChEBI" id="CHEBI:17815"/>
        <dbReference type="ChEBI" id="CHEBI:58456"/>
        <dbReference type="ChEBI" id="CHEBI:203600"/>
        <dbReference type="EC" id="3.1.4.11"/>
    </reaction>
    <physiologicalReaction direction="left-to-right" evidence="7">
        <dbReference type="Rhea" id="RHEA:33180"/>
    </physiologicalReaction>
</comment>
<dbReference type="Pfam" id="PF00168">
    <property type="entry name" value="C2"/>
    <property type="match status" value="1"/>
</dbReference>
<evidence type="ECO:0000256" key="3">
    <source>
        <dbReference type="ARBA" id="ARBA00022837"/>
    </source>
</evidence>
<dbReference type="SMART" id="SM00148">
    <property type="entry name" value="PLCXc"/>
    <property type="match status" value="1"/>
</dbReference>
<dbReference type="GO" id="GO:0005886">
    <property type="term" value="C:plasma membrane"/>
    <property type="evidence" value="ECO:0007669"/>
    <property type="project" value="TreeGrafter"/>
</dbReference>
<evidence type="ECO:0000256" key="5">
    <source>
        <dbReference type="ARBA" id="ARBA00023098"/>
    </source>
</evidence>
<dbReference type="PROSITE" id="PS50003">
    <property type="entry name" value="PH_DOMAIN"/>
    <property type="match status" value="1"/>
</dbReference>
<dbReference type="InterPro" id="IPR017946">
    <property type="entry name" value="PLC-like_Pdiesterase_TIM-brl"/>
</dbReference>
<dbReference type="InterPro" id="IPR002048">
    <property type="entry name" value="EF_hand_dom"/>
</dbReference>
<dbReference type="STRING" id="10195.A0A3M7RF45"/>
<dbReference type="InterPro" id="IPR001711">
    <property type="entry name" value="PLipase_C_Pinositol-sp_Y"/>
</dbReference>
<proteinExistence type="predicted"/>
<dbReference type="CDD" id="cd00275">
    <property type="entry name" value="C2_PLC_like"/>
    <property type="match status" value="1"/>
</dbReference>
<sequence>MTDFYKKYYGYEDNIKLKDDDMRILQEGMTLKKLNASKEEFNERFYKLDFNTNELVATTKEFRKKEKKYALTTFNEVKSGCSSDDLKSFKLKNILNDRKNIPNIEDLSFVIIFDNFRKSLDLLASSEAERDLWVRVLSYFIVLTKKRKGVLPEADKIMKSYFELADTSNDKKLDKNEVTEFLDSINIKLKKKQLKQLIKISDTDRDGELNEQEFELFMSQLRSRKEILSLYKLIASGEQKLDINYIPEFISVDRFQNFLERYQKEIKTLEECKKIIFDFEPTDVKNEYKLTLYGLINYLLDPHHHIQDYDKTHQVYMNMDMDFSNYFVNSSHNTYLSGDQIMSESDPNCYVAAIMRGARLLEIDCHDGSDGRPRIYHKKTLTNKILFEDVIEAIKEYAFKISSYPLILTLELHCSPPQQIIMVNVIKEHLKNYLYLEYFDDNSYPTINDLKNKIIIRCRKPMKESKTVLQSMVKGDLAQKRLSEIDDEEDENFEEVEELGDVINVVQNASFIGIDHAFQNYSKIKSSSLSESKCSKLIEEETANRILEYTSFFFTKVYPAFYRQDSGNLKPIDYWIYGFQMVALNFQTKDSAMDLNEALFQDNGQCGYVLKPRILRDPSLRFDPTDIRTMKNKVKFRIKIISGQNLPNKSDFFKDIVDPYVTVKIVGVPSDKQEKKTQTIRDNGLNPIWNEDLEFNIHCPELAFVRFIVKDEDLGSDDFVGSNAFRFENIKQGYRHVPLKNKYSKGTLFVGIRISKLD</sequence>
<gene>
    <name evidence="13" type="ORF">BpHYR1_009905</name>
</gene>
<dbReference type="Gene3D" id="3.20.20.190">
    <property type="entry name" value="Phosphatidylinositol (PI) phosphodiesterase"/>
    <property type="match status" value="1"/>
</dbReference>
<keyword evidence="5 8" id="KW-0443">Lipid metabolism</keyword>
<comment type="cofactor">
    <cofactor evidence="1">
        <name>Ca(2+)</name>
        <dbReference type="ChEBI" id="CHEBI:29108"/>
    </cofactor>
</comment>
<dbReference type="Pfam" id="PF00388">
    <property type="entry name" value="PI-PLC-X"/>
    <property type="match status" value="1"/>
</dbReference>
<dbReference type="InterPro" id="IPR000909">
    <property type="entry name" value="PLipase_C_PInositol-sp_X_dom"/>
</dbReference>
<accession>A0A3M7RF45</accession>
<dbReference type="SUPFAM" id="SSF50729">
    <property type="entry name" value="PH domain-like"/>
    <property type="match status" value="1"/>
</dbReference>
<feature type="domain" description="C2" evidence="10">
    <location>
        <begin position="616"/>
        <end position="741"/>
    </location>
</feature>
<dbReference type="SMART" id="SM00054">
    <property type="entry name" value="EFh"/>
    <property type="match status" value="2"/>
</dbReference>
<dbReference type="Gene3D" id="2.30.29.30">
    <property type="entry name" value="Pleckstrin-homology domain (PH domain)/Phosphotyrosine-binding domain (PTB)"/>
    <property type="match status" value="1"/>
</dbReference>
<dbReference type="GO" id="GO:0035556">
    <property type="term" value="P:intracellular signal transduction"/>
    <property type="evidence" value="ECO:0007669"/>
    <property type="project" value="InterPro"/>
</dbReference>
<feature type="domain" description="PI-PLC Y-box" evidence="11">
    <location>
        <begin position="499"/>
        <end position="616"/>
    </location>
</feature>
<dbReference type="InterPro" id="IPR001192">
    <property type="entry name" value="PI-PLC_fam"/>
</dbReference>
<dbReference type="Gene3D" id="1.10.238.10">
    <property type="entry name" value="EF-hand"/>
    <property type="match status" value="2"/>
</dbReference>
<keyword evidence="14" id="KW-1185">Reference proteome</keyword>
<evidence type="ECO:0000256" key="1">
    <source>
        <dbReference type="ARBA" id="ARBA00001913"/>
    </source>
</evidence>
<dbReference type="Pfam" id="PF00387">
    <property type="entry name" value="PI-PLC-Y"/>
    <property type="match status" value="1"/>
</dbReference>
<comment type="caution">
    <text evidence="13">The sequence shown here is derived from an EMBL/GenBank/DDBJ whole genome shotgun (WGS) entry which is preliminary data.</text>
</comment>
<evidence type="ECO:0000256" key="6">
    <source>
        <dbReference type="ARBA" id="ARBA00023224"/>
    </source>
</evidence>
<dbReference type="GO" id="GO:0005509">
    <property type="term" value="F:calcium ion binding"/>
    <property type="evidence" value="ECO:0007669"/>
    <property type="project" value="InterPro"/>
</dbReference>
<keyword evidence="6" id="KW-0807">Transducer</keyword>
<dbReference type="Pfam" id="PF13499">
    <property type="entry name" value="EF-hand_7"/>
    <property type="match status" value="1"/>
</dbReference>
<dbReference type="Pfam" id="PF16457">
    <property type="entry name" value="PH_12"/>
    <property type="match status" value="1"/>
</dbReference>
<keyword evidence="4 8" id="KW-0442">Lipid degradation</keyword>
<dbReference type="SMART" id="SM00149">
    <property type="entry name" value="PLCYc"/>
    <property type="match status" value="1"/>
</dbReference>
<dbReference type="InterPro" id="IPR018247">
    <property type="entry name" value="EF_Hand_1_Ca_BS"/>
</dbReference>
<keyword evidence="3" id="KW-0106">Calcium</keyword>
<dbReference type="AlphaFoldDB" id="A0A3M7RF45"/>
<evidence type="ECO:0000259" key="12">
    <source>
        <dbReference type="PROSITE" id="PS50222"/>
    </source>
</evidence>
<evidence type="ECO:0000256" key="8">
    <source>
        <dbReference type="RuleBase" id="RU361133"/>
    </source>
</evidence>
<dbReference type="SUPFAM" id="SSF49562">
    <property type="entry name" value="C2 domain (Calcium/lipid-binding domain, CaLB)"/>
    <property type="match status" value="1"/>
</dbReference>
<dbReference type="Gene3D" id="2.60.40.150">
    <property type="entry name" value="C2 domain"/>
    <property type="match status" value="1"/>
</dbReference>
<evidence type="ECO:0000313" key="13">
    <source>
        <dbReference type="EMBL" id="RNA22069.1"/>
    </source>
</evidence>
<dbReference type="SUPFAM" id="SSF47473">
    <property type="entry name" value="EF-hand"/>
    <property type="match status" value="1"/>
</dbReference>
<feature type="domain" description="EF-hand" evidence="12">
    <location>
        <begin position="189"/>
        <end position="224"/>
    </location>
</feature>
<protein>
    <recommendedName>
        <fullName evidence="2 8">Phosphoinositide phospholipase C</fullName>
        <ecNumber evidence="2 8">3.1.4.11</ecNumber>
    </recommendedName>
</protein>
<dbReference type="PANTHER" id="PTHR10336:SF209">
    <property type="entry name" value="PHOSPHOINOSITIDE PHOSPHOLIPASE C"/>
    <property type="match status" value="1"/>
</dbReference>
<dbReference type="SUPFAM" id="SSF51695">
    <property type="entry name" value="PLC-like phosphodiesterases"/>
    <property type="match status" value="1"/>
</dbReference>
<evidence type="ECO:0000259" key="11">
    <source>
        <dbReference type="PROSITE" id="PS50008"/>
    </source>
</evidence>
<dbReference type="InterPro" id="IPR000008">
    <property type="entry name" value="C2_dom"/>
</dbReference>
<dbReference type="CDD" id="cd15898">
    <property type="entry name" value="EFh_PI-PLC"/>
    <property type="match status" value="1"/>
</dbReference>
<dbReference type="Proteomes" id="UP000276133">
    <property type="component" value="Unassembled WGS sequence"/>
</dbReference>
<evidence type="ECO:0000256" key="7">
    <source>
        <dbReference type="ARBA" id="ARBA00023674"/>
    </source>
</evidence>
<evidence type="ECO:0000256" key="2">
    <source>
        <dbReference type="ARBA" id="ARBA00012368"/>
    </source>
</evidence>
<feature type="domain" description="EF-hand" evidence="12">
    <location>
        <begin position="153"/>
        <end position="188"/>
    </location>
</feature>
<dbReference type="GO" id="GO:0004435">
    <property type="term" value="F:phosphatidylinositol-4,5-bisphosphate phospholipase C activity"/>
    <property type="evidence" value="ECO:0007669"/>
    <property type="project" value="UniProtKB-EC"/>
</dbReference>
<evidence type="ECO:0000259" key="10">
    <source>
        <dbReference type="PROSITE" id="PS50004"/>
    </source>
</evidence>
<dbReference type="PROSITE" id="PS50008">
    <property type="entry name" value="PIPLC_Y_DOMAIN"/>
    <property type="match status" value="1"/>
</dbReference>
<feature type="domain" description="PH" evidence="9">
    <location>
        <begin position="23"/>
        <end position="142"/>
    </location>
</feature>
<dbReference type="PROSITE" id="PS50222">
    <property type="entry name" value="EF_HAND_2"/>
    <property type="match status" value="2"/>
</dbReference>
<dbReference type="InterPro" id="IPR035892">
    <property type="entry name" value="C2_domain_sf"/>
</dbReference>
<dbReference type="PANTHER" id="PTHR10336">
    <property type="entry name" value="PHOSPHOINOSITIDE-SPECIFIC PHOSPHOLIPASE C FAMILY PROTEIN"/>
    <property type="match status" value="1"/>
</dbReference>
<evidence type="ECO:0000259" key="9">
    <source>
        <dbReference type="PROSITE" id="PS50003"/>
    </source>
</evidence>
<evidence type="ECO:0000313" key="14">
    <source>
        <dbReference type="Proteomes" id="UP000276133"/>
    </source>
</evidence>
<dbReference type="InterPro" id="IPR001849">
    <property type="entry name" value="PH_domain"/>
</dbReference>
<dbReference type="SMART" id="SM00239">
    <property type="entry name" value="C2"/>
    <property type="match status" value="1"/>
</dbReference>
<keyword evidence="8 13" id="KW-0378">Hydrolase</keyword>
<dbReference type="PROSITE" id="PS50007">
    <property type="entry name" value="PIPLC_X_DOMAIN"/>
    <property type="match status" value="1"/>
</dbReference>
<dbReference type="InterPro" id="IPR011993">
    <property type="entry name" value="PH-like_dom_sf"/>
</dbReference>
<dbReference type="PRINTS" id="PR00390">
    <property type="entry name" value="PHPHLIPASEC"/>
</dbReference>
<reference evidence="13 14" key="1">
    <citation type="journal article" date="2018" name="Sci. Rep.">
        <title>Genomic signatures of local adaptation to the degree of environmental predictability in rotifers.</title>
        <authorList>
            <person name="Franch-Gras L."/>
            <person name="Hahn C."/>
            <person name="Garcia-Roger E.M."/>
            <person name="Carmona M.J."/>
            <person name="Serra M."/>
            <person name="Gomez A."/>
        </authorList>
    </citation>
    <scope>NUCLEOTIDE SEQUENCE [LARGE SCALE GENOMIC DNA]</scope>
    <source>
        <strain evidence="13">HYR1</strain>
    </source>
</reference>
<dbReference type="EC" id="3.1.4.11" evidence="2 8"/>
<dbReference type="EMBL" id="REGN01003546">
    <property type="protein sequence ID" value="RNA22069.1"/>
    <property type="molecule type" value="Genomic_DNA"/>
</dbReference>